<dbReference type="Pfam" id="PF05711">
    <property type="entry name" value="TylF"/>
    <property type="match status" value="1"/>
</dbReference>
<dbReference type="InterPro" id="IPR029063">
    <property type="entry name" value="SAM-dependent_MTases_sf"/>
</dbReference>
<sequence>MKKVVIYGTGKVGKAFYESHNFEGEELVAFVETNPNKESFLGTNIIGIEDIGENIDIIYLANSYIDTVYECIGRGIQKQRLILENEMLCKLYCSIEGTLDIKYDYIFAMKYERQITKKDEYIVMAAMQRNLKNYGSHKMNILGNSYTESYDYNRLATLELLIEEIKQNNINGELAELGVFKGNFSKWINKEFPDKRLFLFDTFDGFDNKDIDIDIENKYSSKEWFDKVKNFEETSVSLVLGKMKHPNQVVVRKGFFPDTIPEEKLKYALVSIDCDLYMPILEGLRYFYPRVNRGGYIMLHDYNAPELRGVRQAVPDYELEIGERMVKIPIPDRCGSLIIGK</sequence>
<accession>A0A174ZED0</accession>
<dbReference type="PANTHER" id="PTHR40036">
    <property type="entry name" value="MACROCIN O-METHYLTRANSFERASE"/>
    <property type="match status" value="1"/>
</dbReference>
<dbReference type="Gene3D" id="3.40.50.720">
    <property type="entry name" value="NAD(P)-binding Rossmann-like Domain"/>
    <property type="match status" value="1"/>
</dbReference>
<dbReference type="EMBL" id="CZBV01000004">
    <property type="protein sequence ID" value="CUQ85544.1"/>
    <property type="molecule type" value="Genomic_DNA"/>
</dbReference>
<dbReference type="Proteomes" id="UP000095780">
    <property type="component" value="Unassembled WGS sequence"/>
</dbReference>
<dbReference type="Gene3D" id="3.40.50.150">
    <property type="entry name" value="Vaccinia Virus protein VP39"/>
    <property type="match status" value="1"/>
</dbReference>
<reference evidence="1 2" key="1">
    <citation type="submission" date="2015-09" db="EMBL/GenBank/DDBJ databases">
        <authorList>
            <consortium name="Pathogen Informatics"/>
        </authorList>
    </citation>
    <scope>NUCLEOTIDE SEQUENCE [LARGE SCALE GENOMIC DNA]</scope>
    <source>
        <strain evidence="1 2">2789STDY5834878</strain>
    </source>
</reference>
<gene>
    <name evidence="1" type="ORF">ERS852492_01640</name>
</gene>
<dbReference type="GO" id="GO:0008168">
    <property type="term" value="F:methyltransferase activity"/>
    <property type="evidence" value="ECO:0007669"/>
    <property type="project" value="UniProtKB-KW"/>
</dbReference>
<dbReference type="GO" id="GO:0032259">
    <property type="term" value="P:methylation"/>
    <property type="evidence" value="ECO:0007669"/>
    <property type="project" value="UniProtKB-KW"/>
</dbReference>
<organism evidence="1 2">
    <name type="scientific">Lachnospira eligens</name>
    <dbReference type="NCBI Taxonomy" id="39485"/>
    <lineage>
        <taxon>Bacteria</taxon>
        <taxon>Bacillati</taxon>
        <taxon>Bacillota</taxon>
        <taxon>Clostridia</taxon>
        <taxon>Lachnospirales</taxon>
        <taxon>Lachnospiraceae</taxon>
        <taxon>Lachnospira</taxon>
    </lineage>
</organism>
<dbReference type="InterPro" id="IPR008884">
    <property type="entry name" value="TylF_MeTrfase"/>
</dbReference>
<evidence type="ECO:0000313" key="1">
    <source>
        <dbReference type="EMBL" id="CUQ85544.1"/>
    </source>
</evidence>
<proteinExistence type="predicted"/>
<protein>
    <submittedName>
        <fullName evidence="1">Macrocin-O-methyltransferase (TylF)</fullName>
    </submittedName>
</protein>
<dbReference type="RefSeq" id="WP_055287113.1">
    <property type="nucleotide sequence ID" value="NZ_CABIXW010000004.1"/>
</dbReference>
<dbReference type="PANTHER" id="PTHR40036:SF1">
    <property type="entry name" value="MACROCIN O-METHYLTRANSFERASE"/>
    <property type="match status" value="1"/>
</dbReference>
<evidence type="ECO:0000313" key="2">
    <source>
        <dbReference type="Proteomes" id="UP000095780"/>
    </source>
</evidence>
<keyword evidence="1" id="KW-0489">Methyltransferase</keyword>
<name>A0A174ZED0_9FIRM</name>
<dbReference type="AlphaFoldDB" id="A0A174ZED0"/>
<keyword evidence="1" id="KW-0808">Transferase</keyword>
<dbReference type="SUPFAM" id="SSF53335">
    <property type="entry name" value="S-adenosyl-L-methionine-dependent methyltransferases"/>
    <property type="match status" value="1"/>
</dbReference>